<dbReference type="InterPro" id="IPR002557">
    <property type="entry name" value="Chitin-bd_dom"/>
</dbReference>
<feature type="region of interest" description="Disordered" evidence="1">
    <location>
        <begin position="882"/>
        <end position="948"/>
    </location>
</feature>
<dbReference type="Gene3D" id="2.170.140.10">
    <property type="entry name" value="Chitin binding domain"/>
    <property type="match status" value="1"/>
</dbReference>
<evidence type="ECO:0000256" key="2">
    <source>
        <dbReference type="SAM" id="SignalP"/>
    </source>
</evidence>
<proteinExistence type="predicted"/>
<dbReference type="PANTHER" id="PTHR22933:SF18">
    <property type="match status" value="1"/>
</dbReference>
<feature type="compositionally biased region" description="Polar residues" evidence="1">
    <location>
        <begin position="367"/>
        <end position="387"/>
    </location>
</feature>
<dbReference type="PANTHER" id="PTHR22933">
    <property type="entry name" value="FI18007P1-RELATED"/>
    <property type="match status" value="1"/>
</dbReference>
<feature type="domain" description="Chitin-binding type-2" evidence="3">
    <location>
        <begin position="740"/>
        <end position="799"/>
    </location>
</feature>
<dbReference type="GO" id="GO:0008061">
    <property type="term" value="F:chitin binding"/>
    <property type="evidence" value="ECO:0007669"/>
    <property type="project" value="InterPro"/>
</dbReference>
<dbReference type="GO" id="GO:0005576">
    <property type="term" value="C:extracellular region"/>
    <property type="evidence" value="ECO:0007669"/>
    <property type="project" value="InterPro"/>
</dbReference>
<reference evidence="4" key="1">
    <citation type="submission" date="2021-05" db="EMBL/GenBank/DDBJ databases">
        <authorList>
            <person name="Alioto T."/>
            <person name="Alioto T."/>
            <person name="Gomez Garrido J."/>
        </authorList>
    </citation>
    <scope>NUCLEOTIDE SEQUENCE</scope>
</reference>
<feature type="compositionally biased region" description="Polar residues" evidence="1">
    <location>
        <begin position="915"/>
        <end position="932"/>
    </location>
</feature>
<dbReference type="InterPro" id="IPR036508">
    <property type="entry name" value="Chitin-bd_dom_sf"/>
</dbReference>
<feature type="chain" id="PRO_5034533511" description="Chitin-binding type-2 domain-containing protein" evidence="2">
    <location>
        <begin position="28"/>
        <end position="948"/>
    </location>
</feature>
<feature type="signal peptide" evidence="2">
    <location>
        <begin position="1"/>
        <end position="27"/>
    </location>
</feature>
<protein>
    <recommendedName>
        <fullName evidence="3">Chitin-binding type-2 domain-containing protein</fullName>
    </recommendedName>
</protein>
<keyword evidence="2" id="KW-0732">Signal</keyword>
<dbReference type="EMBL" id="HBUF01076258">
    <property type="protein sequence ID" value="CAG6631208.1"/>
    <property type="molecule type" value="Transcribed_RNA"/>
</dbReference>
<feature type="compositionally biased region" description="Polar residues" evidence="1">
    <location>
        <begin position="293"/>
        <end position="311"/>
    </location>
</feature>
<feature type="compositionally biased region" description="Low complexity" evidence="1">
    <location>
        <begin position="850"/>
        <end position="861"/>
    </location>
</feature>
<feature type="region of interest" description="Disordered" evidence="1">
    <location>
        <begin position="845"/>
        <end position="867"/>
    </location>
</feature>
<dbReference type="PROSITE" id="PS50940">
    <property type="entry name" value="CHIT_BIND_II"/>
    <property type="match status" value="1"/>
</dbReference>
<dbReference type="AlphaFoldDB" id="A0A8D8QFW4"/>
<feature type="compositionally biased region" description="Basic and acidic residues" evidence="1">
    <location>
        <begin position="935"/>
        <end position="948"/>
    </location>
</feature>
<dbReference type="Pfam" id="PF01607">
    <property type="entry name" value="CBM_14"/>
    <property type="match status" value="1"/>
</dbReference>
<sequence>MNQSRVSLPVTTMWIILCFAISAAVLSGSVQSYNEPSPVDTSATADNRSRRLVPLLYYAGNSYDTLLQDEYLRQQQLQQEAEYHRQQRARQTSYLRQQAEVANVERKDYSMAGYSYTNGDSGQFFKQYIPQSASSYQQPTYVKYVAQTPSSPKPTASLPKFKPIPSPSPSPAEYYVNTPPTQPTNQQQYEVVNDGVQYYYRPTHSVQTIEPQQQNRVNLESVYKYLQLQSSPTPTPLYNVVSTLQPQPYQDNTNQVQYQDLNQPQQYQDSSNVQYKDAPNVQYKDSSNEQYKDSSNVQYQDTSNQQYQDSDPSNHHYFQEPAHQNTLDQTVYQKYYPEQTKQQQQQQQEEDSFHPERQYLPLDNKPVQHQHTQYQSPVGGQYQSETYPTKESHRFASTQPSREPKPKVSPNKPKPTTSVTIEKSQELPLTHVYAQNDDSQREQSFNHPTKPTKLQKVQPSYTPEYDIPSTTEAYYPMQPFVENIRYASQKSKPSPFQSTVTVTPKQQNYYISTTTPLYPSTPLYSSNIVSTTEEEDGGKSPFDYLKKFQIGKGENYEIPLTSFTGPSKVNSFSTTKRPQTSHTKPNSFYDPYVKLIKGSNKINPATLFSTQRPRPQEQPQDLSILPPQEEQKYREHIGTLTQILKGHQIDKTLPEKVTADNIDSSIDTLTTILKVLQKNPGGFPVSPGAPLKNQHFPYTGSLDNSLTFNPPPRTQTYTDGSTPGRPGVDYPTLFEIPETSFDCKTQRYKGFFGDPETDCQVWHYCDLNGGQASFLCPNGTIFNQVALTCDWWFNVKCNSTAQLYVLNERLYKFIIPTKPSFPEDYSGPEVDEYLTQKFYELEAKRKGSNETTLPPGTTTEPIQSNDLQDNFLKRDVKAQERLLKRDTNEQDRTDDSSEETRIVKRDINSEERTQDINSQVQGSIFNQQSNAQEMPFKRDINSEERTWR</sequence>
<feature type="compositionally biased region" description="Basic and acidic residues" evidence="1">
    <location>
        <begin position="882"/>
        <end position="914"/>
    </location>
</feature>
<evidence type="ECO:0000313" key="4">
    <source>
        <dbReference type="EMBL" id="CAG6631208.1"/>
    </source>
</evidence>
<evidence type="ECO:0000259" key="3">
    <source>
        <dbReference type="PROSITE" id="PS50940"/>
    </source>
</evidence>
<dbReference type="InterPro" id="IPR052976">
    <property type="entry name" value="Scoloptoxin-like"/>
</dbReference>
<organism evidence="4">
    <name type="scientific">Cacopsylla melanoneura</name>
    <dbReference type="NCBI Taxonomy" id="428564"/>
    <lineage>
        <taxon>Eukaryota</taxon>
        <taxon>Metazoa</taxon>
        <taxon>Ecdysozoa</taxon>
        <taxon>Arthropoda</taxon>
        <taxon>Hexapoda</taxon>
        <taxon>Insecta</taxon>
        <taxon>Pterygota</taxon>
        <taxon>Neoptera</taxon>
        <taxon>Paraneoptera</taxon>
        <taxon>Hemiptera</taxon>
        <taxon>Sternorrhyncha</taxon>
        <taxon>Psylloidea</taxon>
        <taxon>Psyllidae</taxon>
        <taxon>Psyllinae</taxon>
        <taxon>Cacopsylla</taxon>
    </lineage>
</organism>
<feature type="region of interest" description="Disordered" evidence="1">
    <location>
        <begin position="285"/>
        <end position="319"/>
    </location>
</feature>
<name>A0A8D8QFW4_9HEMI</name>
<evidence type="ECO:0000256" key="1">
    <source>
        <dbReference type="SAM" id="MobiDB-lite"/>
    </source>
</evidence>
<feature type="region of interest" description="Disordered" evidence="1">
    <location>
        <begin position="367"/>
        <end position="462"/>
    </location>
</feature>
<feature type="region of interest" description="Disordered" evidence="1">
    <location>
        <begin position="148"/>
        <end position="174"/>
    </location>
</feature>
<dbReference type="SMART" id="SM00494">
    <property type="entry name" value="ChtBD2"/>
    <property type="match status" value="1"/>
</dbReference>
<accession>A0A8D8QFW4</accession>
<dbReference type="SUPFAM" id="SSF57625">
    <property type="entry name" value="Invertebrate chitin-binding proteins"/>
    <property type="match status" value="1"/>
</dbReference>